<proteinExistence type="predicted"/>
<accession>A0A2K8P6A5</accession>
<name>A0A2K8P6A5_9MOLU</name>
<dbReference type="RefSeq" id="WP_100679581.1">
    <property type="nucleotide sequence ID" value="NZ_CP024969.1"/>
</dbReference>
<dbReference type="EMBL" id="CP024969">
    <property type="protein sequence ID" value="ATZ21650.1"/>
    <property type="molecule type" value="Genomic_DNA"/>
</dbReference>
<organism evidence="1 2">
    <name type="scientific">Mesoplasma tabanidae</name>
    <dbReference type="NCBI Taxonomy" id="219745"/>
    <lineage>
        <taxon>Bacteria</taxon>
        <taxon>Bacillati</taxon>
        <taxon>Mycoplasmatota</taxon>
        <taxon>Mollicutes</taxon>
        <taxon>Entomoplasmatales</taxon>
        <taxon>Entomoplasmataceae</taxon>
        <taxon>Mesoplasma</taxon>
    </lineage>
</organism>
<dbReference type="OrthoDB" id="391683at2"/>
<protein>
    <submittedName>
        <fullName evidence="1">Uncharacterized protein</fullName>
    </submittedName>
</protein>
<reference evidence="1 2" key="1">
    <citation type="submission" date="2017-11" db="EMBL/GenBank/DDBJ databases">
        <title>Genome sequence of Mesoplasma tabanidae BARC 857 (ATCC 49584).</title>
        <authorList>
            <person name="Lo W.-S."/>
            <person name="Kuo C.-H."/>
        </authorList>
    </citation>
    <scope>NUCLEOTIDE SEQUENCE [LARGE SCALE GENOMIC DNA]</scope>
    <source>
        <strain evidence="1 2">BARC 857</strain>
    </source>
</reference>
<evidence type="ECO:0000313" key="2">
    <source>
        <dbReference type="Proteomes" id="UP000232223"/>
    </source>
</evidence>
<keyword evidence="2" id="KW-1185">Reference proteome</keyword>
<gene>
    <name evidence="1" type="ORF">MTABA_v1c04510</name>
</gene>
<dbReference type="KEGG" id="mtab:MTABA_v1c04510"/>
<dbReference type="Proteomes" id="UP000232223">
    <property type="component" value="Chromosome"/>
</dbReference>
<evidence type="ECO:0000313" key="1">
    <source>
        <dbReference type="EMBL" id="ATZ21650.1"/>
    </source>
</evidence>
<sequence>MEVKQSIIDHFEKTRIKKEQTAKVFEINFTWEYTNLFEIISKPRFLKYLSMKYKKELTKKTVLNFNQTIDQIRIFNKEVEQTIWDYIIQTNNDKIIYNIYEEFLVFVYSSTKAFVNDTLIEQIIFWNENFESKILNNKHYDVNLYFEYELQKYKNSFQNFVFKKLKTLVKEEPNNSIIGIVVQAYEENLKENEMKLVKLKQTALLK</sequence>
<dbReference type="AlphaFoldDB" id="A0A2K8P6A5"/>